<dbReference type="PRINTS" id="PR00080">
    <property type="entry name" value="SDRFAMILY"/>
</dbReference>
<dbReference type="InterPro" id="IPR002347">
    <property type="entry name" value="SDR_fam"/>
</dbReference>
<dbReference type="Gene3D" id="3.40.50.720">
    <property type="entry name" value="NAD(P)-binding Rossmann-like Domain"/>
    <property type="match status" value="1"/>
</dbReference>
<dbReference type="PROSITE" id="PS00061">
    <property type="entry name" value="ADH_SHORT"/>
    <property type="match status" value="1"/>
</dbReference>
<protein>
    <submittedName>
        <fullName evidence="4">SDR family NAD(P)-dependent oxidoreductase</fullName>
    </submittedName>
</protein>
<dbReference type="InterPro" id="IPR036291">
    <property type="entry name" value="NAD(P)-bd_dom_sf"/>
</dbReference>
<dbReference type="CDD" id="cd05233">
    <property type="entry name" value="SDR_c"/>
    <property type="match status" value="1"/>
</dbReference>
<evidence type="ECO:0000256" key="2">
    <source>
        <dbReference type="ARBA" id="ARBA00023002"/>
    </source>
</evidence>
<dbReference type="PANTHER" id="PTHR42760">
    <property type="entry name" value="SHORT-CHAIN DEHYDROGENASES/REDUCTASES FAMILY MEMBER"/>
    <property type="match status" value="1"/>
</dbReference>
<evidence type="ECO:0000259" key="3">
    <source>
        <dbReference type="SMART" id="SM00822"/>
    </source>
</evidence>
<proteinExistence type="inferred from homology"/>
<dbReference type="SMART" id="SM00822">
    <property type="entry name" value="PKS_KR"/>
    <property type="match status" value="1"/>
</dbReference>
<comment type="similarity">
    <text evidence="1">Belongs to the short-chain dehydrogenases/reductases (SDR) family.</text>
</comment>
<organism evidence="4 5">
    <name type="scientific">Pigmentiphaga soli</name>
    <dbReference type="NCBI Taxonomy" id="1007095"/>
    <lineage>
        <taxon>Bacteria</taxon>
        <taxon>Pseudomonadati</taxon>
        <taxon>Pseudomonadota</taxon>
        <taxon>Betaproteobacteria</taxon>
        <taxon>Burkholderiales</taxon>
        <taxon>Alcaligenaceae</taxon>
        <taxon>Pigmentiphaga</taxon>
    </lineage>
</organism>
<sequence length="249" mass="26016">MMPMLLHDKTAVITGNPYGIGRATARLFAAEGAKVVCIDDSDEGWTPAGGEARDTPRLFADVSDAGQVAAIVPRCERILGQVDILFNLAGRAEGQRFETTTLETWQRMVGRNLTAAFVCSQAFLPLMKRRPGGAIIHHGSIDGILGNPALAAYSAAKGGLVALTHVMAHDLAPYGIRVNCISTGAIRDGVARPKDAGLVGLTPAGRTGTPDDVARVALFLASEWSAYVNGANIVVDGGRTGITQGCYGS</sequence>
<dbReference type="Pfam" id="PF13561">
    <property type="entry name" value="adh_short_C2"/>
    <property type="match status" value="1"/>
</dbReference>
<dbReference type="Proteomes" id="UP001501671">
    <property type="component" value="Unassembled WGS sequence"/>
</dbReference>
<dbReference type="PRINTS" id="PR00081">
    <property type="entry name" value="GDHRDH"/>
</dbReference>
<name>A0ABP8H083_9BURK</name>
<evidence type="ECO:0000313" key="5">
    <source>
        <dbReference type="Proteomes" id="UP001501671"/>
    </source>
</evidence>
<evidence type="ECO:0000256" key="1">
    <source>
        <dbReference type="ARBA" id="ARBA00006484"/>
    </source>
</evidence>
<gene>
    <name evidence="4" type="ORF">GCM10023144_22450</name>
</gene>
<reference evidence="5" key="1">
    <citation type="journal article" date="2019" name="Int. J. Syst. Evol. Microbiol.">
        <title>The Global Catalogue of Microorganisms (GCM) 10K type strain sequencing project: providing services to taxonomists for standard genome sequencing and annotation.</title>
        <authorList>
            <consortium name="The Broad Institute Genomics Platform"/>
            <consortium name="The Broad Institute Genome Sequencing Center for Infectious Disease"/>
            <person name="Wu L."/>
            <person name="Ma J."/>
        </authorList>
    </citation>
    <scope>NUCLEOTIDE SEQUENCE [LARGE SCALE GENOMIC DNA]</scope>
    <source>
        <strain evidence="5">JCM 17666</strain>
    </source>
</reference>
<accession>A0ABP8H083</accession>
<dbReference type="InterPro" id="IPR057326">
    <property type="entry name" value="KR_dom"/>
</dbReference>
<keyword evidence="5" id="KW-1185">Reference proteome</keyword>
<evidence type="ECO:0000313" key="4">
    <source>
        <dbReference type="EMBL" id="GAA4332444.1"/>
    </source>
</evidence>
<dbReference type="EMBL" id="BAABFO010000009">
    <property type="protein sequence ID" value="GAA4332444.1"/>
    <property type="molecule type" value="Genomic_DNA"/>
</dbReference>
<dbReference type="PANTHER" id="PTHR42760:SF133">
    <property type="entry name" value="3-OXOACYL-[ACYL-CARRIER-PROTEIN] REDUCTASE"/>
    <property type="match status" value="1"/>
</dbReference>
<dbReference type="SUPFAM" id="SSF51735">
    <property type="entry name" value="NAD(P)-binding Rossmann-fold domains"/>
    <property type="match status" value="1"/>
</dbReference>
<feature type="domain" description="Ketoreductase" evidence="3">
    <location>
        <begin position="9"/>
        <end position="189"/>
    </location>
</feature>
<comment type="caution">
    <text evidence="4">The sequence shown here is derived from an EMBL/GenBank/DDBJ whole genome shotgun (WGS) entry which is preliminary data.</text>
</comment>
<dbReference type="InterPro" id="IPR020904">
    <property type="entry name" value="Sc_DH/Rdtase_CS"/>
</dbReference>
<keyword evidence="2" id="KW-0560">Oxidoreductase</keyword>